<evidence type="ECO:0000256" key="1">
    <source>
        <dbReference type="HAMAP-Rule" id="MF_00775"/>
    </source>
</evidence>
<gene>
    <name evidence="2" type="ORF">GCM10011360_02070</name>
</gene>
<dbReference type="Pfam" id="PF11578">
    <property type="entry name" value="DUF3237"/>
    <property type="match status" value="1"/>
</dbReference>
<dbReference type="InterPro" id="IPR020915">
    <property type="entry name" value="UPF0311"/>
</dbReference>
<dbReference type="HAMAP" id="MF_00775">
    <property type="entry name" value="UPF0311"/>
    <property type="match status" value="1"/>
</dbReference>
<dbReference type="PANTHER" id="PTHR37315:SF1">
    <property type="entry name" value="UPF0311 PROTEIN BLR7842"/>
    <property type="match status" value="1"/>
</dbReference>
<dbReference type="PANTHER" id="PTHR37315">
    <property type="entry name" value="UPF0311 PROTEIN BLR7842"/>
    <property type="match status" value="1"/>
</dbReference>
<proteinExistence type="inferred from homology"/>
<dbReference type="AlphaFoldDB" id="A0A916ZWB1"/>
<comment type="caution">
    <text evidence="2">The sequence shown here is derived from an EMBL/GenBank/DDBJ whole genome shotgun (WGS) entry which is preliminary data.</text>
</comment>
<dbReference type="RefSeq" id="WP_188475780.1">
    <property type="nucleotide sequence ID" value="NZ_BMFJ01000001.1"/>
</dbReference>
<dbReference type="Gene3D" id="2.40.160.20">
    <property type="match status" value="1"/>
</dbReference>
<sequence>MIRTQPLFDLTLEVGPGHDLRRPDGTGRLIYHVTGGQFSGDRLRGRVLPVSGDWVRTEPGFGRLDVRLMLEAEDGAEIYMRYEGINTLGPAHREKLARGEALDPESYYFRTAAFFETVAPGYDWLNRIVAVGVGTRTAAGVAYAVHEVL</sequence>
<organism evidence="2 3">
    <name type="scientific">Primorskyibacter flagellatus</name>
    <dbReference type="NCBI Taxonomy" id="1387277"/>
    <lineage>
        <taxon>Bacteria</taxon>
        <taxon>Pseudomonadati</taxon>
        <taxon>Pseudomonadota</taxon>
        <taxon>Alphaproteobacteria</taxon>
        <taxon>Rhodobacterales</taxon>
        <taxon>Roseobacteraceae</taxon>
        <taxon>Primorskyibacter</taxon>
    </lineage>
</organism>
<keyword evidence="3" id="KW-1185">Reference proteome</keyword>
<name>A0A916ZWB1_9RHOB</name>
<protein>
    <recommendedName>
        <fullName evidence="1">UPF0311 protein GCM10011360_02070</fullName>
    </recommendedName>
</protein>
<accession>A0A916ZWB1</accession>
<dbReference type="Proteomes" id="UP000612855">
    <property type="component" value="Unassembled WGS sequence"/>
</dbReference>
<comment type="similarity">
    <text evidence="1">Belongs to the UPF0311 family.</text>
</comment>
<evidence type="ECO:0000313" key="2">
    <source>
        <dbReference type="EMBL" id="GGE16874.1"/>
    </source>
</evidence>
<evidence type="ECO:0000313" key="3">
    <source>
        <dbReference type="Proteomes" id="UP000612855"/>
    </source>
</evidence>
<reference evidence="3" key="1">
    <citation type="journal article" date="2019" name="Int. J. Syst. Evol. Microbiol.">
        <title>The Global Catalogue of Microorganisms (GCM) 10K type strain sequencing project: providing services to taxonomists for standard genome sequencing and annotation.</title>
        <authorList>
            <consortium name="The Broad Institute Genomics Platform"/>
            <consortium name="The Broad Institute Genome Sequencing Center for Infectious Disease"/>
            <person name="Wu L."/>
            <person name="Ma J."/>
        </authorList>
    </citation>
    <scope>NUCLEOTIDE SEQUENCE [LARGE SCALE GENOMIC DNA]</scope>
    <source>
        <strain evidence="3">CGMCC 1.12664</strain>
    </source>
</reference>
<dbReference type="EMBL" id="BMFJ01000001">
    <property type="protein sequence ID" value="GGE16874.1"/>
    <property type="molecule type" value="Genomic_DNA"/>
</dbReference>